<evidence type="ECO:0000313" key="1">
    <source>
        <dbReference type="EMBL" id="KAJ8912590.1"/>
    </source>
</evidence>
<sequence length="82" mass="9706">MREMRLSDCEMFFHYTRLTVEQFDDLLRTVGPHIMKKSNRAPLSADQRLAITYFTVSCHRMFTSNLSLSIQDWQSYSMKCCS</sequence>
<dbReference type="Proteomes" id="UP001159042">
    <property type="component" value="Unassembled WGS sequence"/>
</dbReference>
<proteinExistence type="predicted"/>
<comment type="caution">
    <text evidence="1">The sequence shown here is derived from an EMBL/GenBank/DDBJ whole genome shotgun (WGS) entry which is preliminary data.</text>
</comment>
<protein>
    <submittedName>
        <fullName evidence="1">Uncharacterized protein</fullName>
    </submittedName>
</protein>
<gene>
    <name evidence="1" type="ORF">NQ315_000458</name>
</gene>
<organism evidence="1 2">
    <name type="scientific">Exocentrus adspersus</name>
    <dbReference type="NCBI Taxonomy" id="1586481"/>
    <lineage>
        <taxon>Eukaryota</taxon>
        <taxon>Metazoa</taxon>
        <taxon>Ecdysozoa</taxon>
        <taxon>Arthropoda</taxon>
        <taxon>Hexapoda</taxon>
        <taxon>Insecta</taxon>
        <taxon>Pterygota</taxon>
        <taxon>Neoptera</taxon>
        <taxon>Endopterygota</taxon>
        <taxon>Coleoptera</taxon>
        <taxon>Polyphaga</taxon>
        <taxon>Cucujiformia</taxon>
        <taxon>Chrysomeloidea</taxon>
        <taxon>Cerambycidae</taxon>
        <taxon>Lamiinae</taxon>
        <taxon>Acanthocinini</taxon>
        <taxon>Exocentrus</taxon>
    </lineage>
</organism>
<dbReference type="AlphaFoldDB" id="A0AAV8VF67"/>
<reference evidence="1 2" key="1">
    <citation type="journal article" date="2023" name="Insect Mol. Biol.">
        <title>Genome sequencing provides insights into the evolution of gene families encoding plant cell wall-degrading enzymes in longhorned beetles.</title>
        <authorList>
            <person name="Shin N.R."/>
            <person name="Okamura Y."/>
            <person name="Kirsch R."/>
            <person name="Pauchet Y."/>
        </authorList>
    </citation>
    <scope>NUCLEOTIDE SEQUENCE [LARGE SCALE GENOMIC DNA]</scope>
    <source>
        <strain evidence="1">EAD_L_NR</strain>
    </source>
</reference>
<accession>A0AAV8VF67</accession>
<name>A0AAV8VF67_9CUCU</name>
<evidence type="ECO:0000313" key="2">
    <source>
        <dbReference type="Proteomes" id="UP001159042"/>
    </source>
</evidence>
<keyword evidence="2" id="KW-1185">Reference proteome</keyword>
<dbReference type="EMBL" id="JANEYG010000119">
    <property type="protein sequence ID" value="KAJ8912590.1"/>
    <property type="molecule type" value="Genomic_DNA"/>
</dbReference>